<proteinExistence type="predicted"/>
<keyword evidence="3" id="KW-1185">Reference proteome</keyword>
<reference evidence="2 3" key="1">
    <citation type="journal article" date="2014" name="PLoS ONE">
        <title>The first complete genome sequence of the class fimbriimonadia in the phylum armatimonadetes.</title>
        <authorList>
            <person name="Hu Z.Y."/>
            <person name="Wang Y.Z."/>
            <person name="Im W.T."/>
            <person name="Wang S.Y."/>
            <person name="Zhao G.P."/>
            <person name="Zheng H.J."/>
            <person name="Quan Z.X."/>
        </authorList>
    </citation>
    <scope>NUCLEOTIDE SEQUENCE [LARGE SCALE GENOMIC DNA]</scope>
    <source>
        <strain evidence="2">Gsoil 348</strain>
    </source>
</reference>
<gene>
    <name evidence="2" type="ORF">OP10G_2396</name>
</gene>
<dbReference type="Proteomes" id="UP000027982">
    <property type="component" value="Chromosome"/>
</dbReference>
<accession>A0A068NVX5</accession>
<dbReference type="STRING" id="661478.OP10G_2396"/>
<dbReference type="HOGENOM" id="CLU_044348_1_2_0"/>
<evidence type="ECO:0000313" key="2">
    <source>
        <dbReference type="EMBL" id="AIE85764.1"/>
    </source>
</evidence>
<dbReference type="InterPro" id="IPR053164">
    <property type="entry name" value="IS1016-like_transposase"/>
</dbReference>
<dbReference type="RefSeq" id="WP_025225676.1">
    <property type="nucleotide sequence ID" value="NZ_CP007139.1"/>
</dbReference>
<name>A0A068NVX5_FIMGI</name>
<dbReference type="KEGG" id="fgi:OP10G_2396"/>
<organism evidence="2 3">
    <name type="scientific">Fimbriimonas ginsengisoli Gsoil 348</name>
    <dbReference type="NCBI Taxonomy" id="661478"/>
    <lineage>
        <taxon>Bacteria</taxon>
        <taxon>Bacillati</taxon>
        <taxon>Armatimonadota</taxon>
        <taxon>Fimbriimonadia</taxon>
        <taxon>Fimbriimonadales</taxon>
        <taxon>Fimbriimonadaceae</taxon>
        <taxon>Fimbriimonas</taxon>
    </lineage>
</organism>
<protein>
    <submittedName>
        <fullName evidence="2">Putative transposase</fullName>
    </submittedName>
</protein>
<evidence type="ECO:0000259" key="1">
    <source>
        <dbReference type="SMART" id="SM01126"/>
    </source>
</evidence>
<dbReference type="NCBIfam" id="NF033547">
    <property type="entry name" value="transpos_IS1595"/>
    <property type="match status" value="1"/>
</dbReference>
<dbReference type="eggNOG" id="COG3677">
    <property type="taxonomic scope" value="Bacteria"/>
</dbReference>
<feature type="domain" description="ISXO2-like transposase" evidence="1">
    <location>
        <begin position="131"/>
        <end position="283"/>
    </location>
</feature>
<dbReference type="PANTHER" id="PTHR47163:SF2">
    <property type="entry name" value="SI:DKEY-17M8.2"/>
    <property type="match status" value="1"/>
</dbReference>
<dbReference type="AlphaFoldDB" id="A0A068NVX5"/>
<dbReference type="Pfam" id="PF12760">
    <property type="entry name" value="Zn_ribbon_IS1595"/>
    <property type="match status" value="1"/>
</dbReference>
<dbReference type="OrthoDB" id="271821at2"/>
<dbReference type="PANTHER" id="PTHR47163">
    <property type="entry name" value="DDE_TNP_IS1595 DOMAIN-CONTAINING PROTEIN"/>
    <property type="match status" value="1"/>
</dbReference>
<dbReference type="InterPro" id="IPR024442">
    <property type="entry name" value="Transposase_Zn_ribbon"/>
</dbReference>
<dbReference type="SMART" id="SM01126">
    <property type="entry name" value="DDE_Tnp_IS1595"/>
    <property type="match status" value="1"/>
</dbReference>
<dbReference type="Pfam" id="PF12762">
    <property type="entry name" value="DDE_Tnp_IS1595"/>
    <property type="match status" value="1"/>
</dbReference>
<sequence>MSTKDVTPKTLLEVVIHFADERTAWEYMRNRRWPNGVSCPRCECDRVHLIESRMIWRCNGCRKQFSVKVGTIFEDSPIKLSKWIPAMWLIANAKNGISSYELHRALGVTQKTAWFMLHRIRLAMQQESFEKMGGKNGVEVEVDETFIGANARNIHQDVREAKGIKQGSQGHRSVVLGMIERDGSVRTFHVEDRRANSLVPLLKKHIHPDSWLYTDSNPAYVMLPDWFRHEMVDHAVEYVNGRVSTNCMENYWSLLKRTIRGTYVSVEPFHLHRYLDEQAFRFNERKGTDASRFKTLASQVSGKRLTYKKLTGKEEAIGY</sequence>
<evidence type="ECO:0000313" key="3">
    <source>
        <dbReference type="Proteomes" id="UP000027982"/>
    </source>
</evidence>
<dbReference type="EMBL" id="CP007139">
    <property type="protein sequence ID" value="AIE85764.1"/>
    <property type="molecule type" value="Genomic_DNA"/>
</dbReference>
<dbReference type="InterPro" id="IPR024445">
    <property type="entry name" value="Tnp_ISXO2-like"/>
</dbReference>